<gene>
    <name evidence="7" type="ORF">EG68_08169</name>
</gene>
<keyword evidence="5" id="KW-0472">Membrane</keyword>
<organism evidence="7 8">
    <name type="scientific">Paragonimus skrjabini miyazakii</name>
    <dbReference type="NCBI Taxonomy" id="59628"/>
    <lineage>
        <taxon>Eukaryota</taxon>
        <taxon>Metazoa</taxon>
        <taxon>Spiralia</taxon>
        <taxon>Lophotrochozoa</taxon>
        <taxon>Platyhelminthes</taxon>
        <taxon>Trematoda</taxon>
        <taxon>Digenea</taxon>
        <taxon>Plagiorchiida</taxon>
        <taxon>Troglotremata</taxon>
        <taxon>Troglotrematidae</taxon>
        <taxon>Paragonimus</taxon>
    </lineage>
</organism>
<dbReference type="InterPro" id="IPR036322">
    <property type="entry name" value="WD40_repeat_dom_sf"/>
</dbReference>
<accession>A0A8S9YQC5</accession>
<dbReference type="Proteomes" id="UP000822476">
    <property type="component" value="Unassembled WGS sequence"/>
</dbReference>
<dbReference type="OrthoDB" id="6264213at2759"/>
<reference evidence="7" key="1">
    <citation type="submission" date="2019-07" db="EMBL/GenBank/DDBJ databases">
        <title>Annotation for the trematode Paragonimus miyazaki's.</title>
        <authorList>
            <person name="Choi Y.-J."/>
        </authorList>
    </citation>
    <scope>NUCLEOTIDE SEQUENCE</scope>
    <source>
        <strain evidence="7">Japan</strain>
    </source>
</reference>
<comment type="caution">
    <text evidence="7">The sequence shown here is derived from an EMBL/GenBank/DDBJ whole genome shotgun (WGS) entry which is preliminary data.</text>
</comment>
<dbReference type="GO" id="GO:0007033">
    <property type="term" value="P:vacuole organization"/>
    <property type="evidence" value="ECO:0007669"/>
    <property type="project" value="TreeGrafter"/>
</dbReference>
<dbReference type="GO" id="GO:0030897">
    <property type="term" value="C:HOPS complex"/>
    <property type="evidence" value="ECO:0007669"/>
    <property type="project" value="TreeGrafter"/>
</dbReference>
<dbReference type="GO" id="GO:0030674">
    <property type="term" value="F:protein-macromolecule adaptor activity"/>
    <property type="evidence" value="ECO:0007669"/>
    <property type="project" value="TreeGrafter"/>
</dbReference>
<dbReference type="Gene3D" id="2.130.10.10">
    <property type="entry name" value="YVTN repeat-like/Quinoprotein amine dehydrogenase"/>
    <property type="match status" value="1"/>
</dbReference>
<keyword evidence="8" id="KW-1185">Reference proteome</keyword>
<dbReference type="PANTHER" id="PTHR23323:SF24">
    <property type="entry name" value="VACUOLAR PROTEIN SORTING-ASSOCIATED PROTEIN 11 HOMOLOG"/>
    <property type="match status" value="1"/>
</dbReference>
<keyword evidence="3" id="KW-0863">Zinc-finger</keyword>
<evidence type="ECO:0000313" key="7">
    <source>
        <dbReference type="EMBL" id="KAF7257155.1"/>
    </source>
</evidence>
<protein>
    <recommendedName>
        <fullName evidence="6">PEP5/VPS11 N-terminal domain-containing protein</fullName>
    </recommendedName>
</protein>
<sequence length="427" mass="47844">MAYSRRLFFFDKIDARNGHQNDLFAGFSDVQPTCTSSGRGFLWIGDACGFIYRLDRGQQLNPFKAFTQAVRHVYQLKQQDLLLTIGVDEFNEERMKIWNTAKWVNKPTPYCSRSTTTAVPGQTESPVSCLCVDETLQLIVFGHTNGHLQLLRGDITPERHCKRHLLHTFASPVTGLGIHVFCSNYSGVQQAIQSESSAPRGDPQGPVIFATTDQCIMSFILSKRDEVLCKTVLDRFGASANCSSMFPVASDVAQFAVACRDAVYFYNWDGRGPCLATDGNKLALSVFKQYLVILKGDPGLFLSPVANMPRSLSATNMPTHTARSANPTTVVIHDQQNKFITGEFTVYGVRSMFTEWDGIYLLCLDTSSEGPVKYTLTSLNEKSTQAKLDMLFEKKNFQLAIDIAKSHNLSQDEVARIFWRYADHLYK</sequence>
<comment type="subcellular location">
    <subcellularLocation>
        <location evidence="1">Late endosome membrane</location>
        <topology evidence="1">Peripheral membrane protein</topology>
        <orientation evidence="1">Cytoplasmic side</orientation>
    </subcellularLocation>
</comment>
<evidence type="ECO:0000259" key="6">
    <source>
        <dbReference type="Pfam" id="PF23341"/>
    </source>
</evidence>
<dbReference type="Pfam" id="PF23341">
    <property type="entry name" value="PEP5_VPS11_N"/>
    <property type="match status" value="1"/>
</dbReference>
<evidence type="ECO:0000256" key="2">
    <source>
        <dbReference type="ARBA" id="ARBA00022723"/>
    </source>
</evidence>
<dbReference type="GO" id="GO:0031902">
    <property type="term" value="C:late endosome membrane"/>
    <property type="evidence" value="ECO:0007669"/>
    <property type="project" value="UniProtKB-SubCell"/>
</dbReference>
<evidence type="ECO:0000256" key="5">
    <source>
        <dbReference type="ARBA" id="ARBA00023136"/>
    </source>
</evidence>
<evidence type="ECO:0000256" key="1">
    <source>
        <dbReference type="ARBA" id="ARBA00004492"/>
    </source>
</evidence>
<name>A0A8S9YQC5_9TREM</name>
<dbReference type="EMBL" id="JTDE01002590">
    <property type="protein sequence ID" value="KAF7257155.1"/>
    <property type="molecule type" value="Genomic_DNA"/>
</dbReference>
<feature type="domain" description="PEP5/VPS11 N-terminal" evidence="6">
    <location>
        <begin position="5"/>
        <end position="366"/>
    </location>
</feature>
<dbReference type="GO" id="GO:0048284">
    <property type="term" value="P:organelle fusion"/>
    <property type="evidence" value="ECO:0007669"/>
    <property type="project" value="TreeGrafter"/>
</dbReference>
<dbReference type="InterPro" id="IPR057307">
    <property type="entry name" value="PEP5_VPS11_N"/>
</dbReference>
<keyword evidence="2" id="KW-0479">Metal-binding</keyword>
<dbReference type="GO" id="GO:0006904">
    <property type="term" value="P:vesicle docking involved in exocytosis"/>
    <property type="evidence" value="ECO:0007669"/>
    <property type="project" value="TreeGrafter"/>
</dbReference>
<evidence type="ECO:0000313" key="8">
    <source>
        <dbReference type="Proteomes" id="UP000822476"/>
    </source>
</evidence>
<dbReference type="InterPro" id="IPR015943">
    <property type="entry name" value="WD40/YVTN_repeat-like_dom_sf"/>
</dbReference>
<proteinExistence type="predicted"/>
<dbReference type="SUPFAM" id="SSF50978">
    <property type="entry name" value="WD40 repeat-like"/>
    <property type="match status" value="1"/>
</dbReference>
<dbReference type="GO" id="GO:0007032">
    <property type="term" value="P:endosome organization"/>
    <property type="evidence" value="ECO:0007669"/>
    <property type="project" value="TreeGrafter"/>
</dbReference>
<evidence type="ECO:0000256" key="3">
    <source>
        <dbReference type="ARBA" id="ARBA00022771"/>
    </source>
</evidence>
<dbReference type="AlphaFoldDB" id="A0A8S9YQC5"/>
<dbReference type="GO" id="GO:0008270">
    <property type="term" value="F:zinc ion binding"/>
    <property type="evidence" value="ECO:0007669"/>
    <property type="project" value="UniProtKB-KW"/>
</dbReference>
<keyword evidence="4" id="KW-0862">Zinc</keyword>
<dbReference type="PANTHER" id="PTHR23323">
    <property type="entry name" value="VACUOLAR PROTEIN SORTING-ASSOCIATED PROTEIN"/>
    <property type="match status" value="1"/>
</dbReference>
<evidence type="ECO:0000256" key="4">
    <source>
        <dbReference type="ARBA" id="ARBA00022833"/>
    </source>
</evidence>